<dbReference type="EMBL" id="JBHMEC010000017">
    <property type="protein sequence ID" value="MFB9150366.1"/>
    <property type="molecule type" value="Genomic_DNA"/>
</dbReference>
<protein>
    <submittedName>
        <fullName evidence="3">XdhC family protein</fullName>
    </submittedName>
</protein>
<name>A0ABV5I113_9RHOB</name>
<proteinExistence type="predicted"/>
<reference evidence="3 4" key="1">
    <citation type="submission" date="2024-09" db="EMBL/GenBank/DDBJ databases">
        <authorList>
            <person name="Sun Q."/>
            <person name="Mori K."/>
        </authorList>
    </citation>
    <scope>NUCLEOTIDE SEQUENCE [LARGE SCALE GENOMIC DNA]</scope>
    <source>
        <strain evidence="3 4">CECT 9424</strain>
    </source>
</reference>
<dbReference type="Gene3D" id="3.40.50.720">
    <property type="entry name" value="NAD(P)-binding Rossmann-like Domain"/>
    <property type="match status" value="1"/>
</dbReference>
<organism evidence="3 4">
    <name type="scientific">Roseovarius ramblicola</name>
    <dbReference type="NCBI Taxonomy" id="2022336"/>
    <lineage>
        <taxon>Bacteria</taxon>
        <taxon>Pseudomonadati</taxon>
        <taxon>Pseudomonadota</taxon>
        <taxon>Alphaproteobacteria</taxon>
        <taxon>Rhodobacterales</taxon>
        <taxon>Roseobacteraceae</taxon>
        <taxon>Roseovarius</taxon>
    </lineage>
</organism>
<dbReference type="InterPro" id="IPR027051">
    <property type="entry name" value="XdhC_Rossmann_dom"/>
</dbReference>
<evidence type="ECO:0000313" key="3">
    <source>
        <dbReference type="EMBL" id="MFB9150366.1"/>
    </source>
</evidence>
<accession>A0ABV5I113</accession>
<evidence type="ECO:0000259" key="2">
    <source>
        <dbReference type="Pfam" id="PF13478"/>
    </source>
</evidence>
<comment type="caution">
    <text evidence="3">The sequence shown here is derived from an EMBL/GenBank/DDBJ whole genome shotgun (WGS) entry which is preliminary data.</text>
</comment>
<dbReference type="InterPro" id="IPR003777">
    <property type="entry name" value="XdhC_CoxI"/>
</dbReference>
<evidence type="ECO:0000313" key="4">
    <source>
        <dbReference type="Proteomes" id="UP001589670"/>
    </source>
</evidence>
<feature type="domain" description="XdhC- CoxI" evidence="1">
    <location>
        <begin position="19"/>
        <end position="84"/>
    </location>
</feature>
<dbReference type="RefSeq" id="WP_377069906.1">
    <property type="nucleotide sequence ID" value="NZ_JBHMEC010000017.1"/>
</dbReference>
<gene>
    <name evidence="3" type="ORF">ACFFU4_11465</name>
</gene>
<keyword evidence="4" id="KW-1185">Reference proteome</keyword>
<dbReference type="Pfam" id="PF13478">
    <property type="entry name" value="XdhC_C"/>
    <property type="match status" value="1"/>
</dbReference>
<feature type="domain" description="XdhC Rossmann" evidence="2">
    <location>
        <begin position="131"/>
        <end position="262"/>
    </location>
</feature>
<dbReference type="PANTHER" id="PTHR30388">
    <property type="entry name" value="ALDEHYDE OXIDOREDUCTASE MOLYBDENUM COFACTOR ASSEMBLY PROTEIN"/>
    <property type="match status" value="1"/>
</dbReference>
<dbReference type="Pfam" id="PF02625">
    <property type="entry name" value="XdhC_CoxI"/>
    <property type="match status" value="1"/>
</dbReference>
<sequence length="285" mass="29562">MTLPIPDETEFEAEMSRLRAAEAPFAVATVVRTLAATSAKPGAKALIDAAGTLRAGWLGGGCARTAIGRAARAAIAERQPRFVSIRPEELLEADGVTAGEEREGVHFARNGCPSKGSMDVFVEPVLPRPRLVICGTGPVARALAGISARFGFHRVVCAPGTEAAAWPCVEEVVDGHAPDSAARFHVVATQGMGDAPALRAAVASAADYVAFVGSRRKFAALSERLAAEGADRSALARVHAPAGLDIAAITPDEIALSILAEIVAHRRTGDRTATTAPVPDPLPDR</sequence>
<evidence type="ECO:0000259" key="1">
    <source>
        <dbReference type="Pfam" id="PF02625"/>
    </source>
</evidence>
<dbReference type="Proteomes" id="UP001589670">
    <property type="component" value="Unassembled WGS sequence"/>
</dbReference>
<dbReference type="InterPro" id="IPR052698">
    <property type="entry name" value="MoCofactor_Util/Proc"/>
</dbReference>
<dbReference type="PANTHER" id="PTHR30388:SF6">
    <property type="entry name" value="XANTHINE DEHYDROGENASE SUBUNIT A-RELATED"/>
    <property type="match status" value="1"/>
</dbReference>